<feature type="region of interest" description="Disordered" evidence="1">
    <location>
        <begin position="1"/>
        <end position="43"/>
    </location>
</feature>
<protein>
    <submittedName>
        <fullName evidence="2">Uncharacterized protein</fullName>
    </submittedName>
</protein>
<evidence type="ECO:0000256" key="1">
    <source>
        <dbReference type="SAM" id="MobiDB-lite"/>
    </source>
</evidence>
<feature type="region of interest" description="Disordered" evidence="1">
    <location>
        <begin position="149"/>
        <end position="178"/>
    </location>
</feature>
<feature type="region of interest" description="Disordered" evidence="1">
    <location>
        <begin position="883"/>
        <end position="908"/>
    </location>
</feature>
<dbReference type="OrthoDB" id="563561at2759"/>
<gene>
    <name evidence="2" type="ORF">HYH03_003810</name>
</gene>
<feature type="compositionally biased region" description="Gly residues" evidence="1">
    <location>
        <begin position="153"/>
        <end position="176"/>
    </location>
</feature>
<organism evidence="2 3">
    <name type="scientific">Edaphochlamys debaryana</name>
    <dbReference type="NCBI Taxonomy" id="47281"/>
    <lineage>
        <taxon>Eukaryota</taxon>
        <taxon>Viridiplantae</taxon>
        <taxon>Chlorophyta</taxon>
        <taxon>core chlorophytes</taxon>
        <taxon>Chlorophyceae</taxon>
        <taxon>CS clade</taxon>
        <taxon>Chlamydomonadales</taxon>
        <taxon>Chlamydomonadales incertae sedis</taxon>
        <taxon>Edaphochlamys</taxon>
    </lineage>
</organism>
<accession>A0A835YI33</accession>
<feature type="region of interest" description="Disordered" evidence="1">
    <location>
        <begin position="71"/>
        <end position="90"/>
    </location>
</feature>
<feature type="region of interest" description="Disordered" evidence="1">
    <location>
        <begin position="639"/>
        <end position="675"/>
    </location>
</feature>
<feature type="region of interest" description="Disordered" evidence="1">
    <location>
        <begin position="806"/>
        <end position="860"/>
    </location>
</feature>
<feature type="compositionally biased region" description="Low complexity" evidence="1">
    <location>
        <begin position="836"/>
        <end position="860"/>
    </location>
</feature>
<feature type="compositionally biased region" description="Gly residues" evidence="1">
    <location>
        <begin position="890"/>
        <end position="907"/>
    </location>
</feature>
<dbReference type="Proteomes" id="UP000612055">
    <property type="component" value="Unassembled WGS sequence"/>
</dbReference>
<feature type="compositionally biased region" description="Gly residues" evidence="1">
    <location>
        <begin position="73"/>
        <end position="88"/>
    </location>
</feature>
<comment type="caution">
    <text evidence="2">The sequence shown here is derived from an EMBL/GenBank/DDBJ whole genome shotgun (WGS) entry which is preliminary data.</text>
</comment>
<feature type="compositionally biased region" description="Low complexity" evidence="1">
    <location>
        <begin position="19"/>
        <end position="35"/>
    </location>
</feature>
<feature type="compositionally biased region" description="Gly residues" evidence="1">
    <location>
        <begin position="1"/>
        <end position="18"/>
    </location>
</feature>
<feature type="compositionally biased region" description="Low complexity" evidence="1">
    <location>
        <begin position="806"/>
        <end position="819"/>
    </location>
</feature>
<sequence length="1618" mass="161557">MPPQGRGRGGGAGEGAGRAGSAASADPGAGPSTSGRSGPASQLSLLPTPLLRAYRALPAAAEALLLAPVTQRPGGGGSAAGRGRGAGSGRLAALREGKEQLSTLSEEMGSLPNPSSPQPAAALAELLSTHPAETAALLRLYSAALRRDREGEGSGGSRGGSGGSRGGGGDSGGSNSGGVLTSDLKEGWRFTTPTVIGALIFRLHPLPANRHALSVLRFVLAVLRAQALPALTRRLTVEPSDAGNAGSMGPRSRSWAVTSLLLSALQDTLFIRGLPEPALLPAAAAGELVYLRMTVSPGALARAVSPAAAAHLRTVLSGRCLQTAVLVYGVGTLQAMDGGPCYGLPAALQTAGLAARAIAPGRALSAVALQNMTHVLLPSGSAQPPLGPGASLELVLRLSRAVAESAGFTRARASTSAGSRQPAAATFDSPTVAAALAGAALSHGRLLLGWQRAASPRLAEWWKEWWRLAASVAVYGTWDADVIVRQGLWAAVTAPLLATWGDGRLDLDALPPAPPPEVAAALAAGLLPELLVTLDLSRGQPDRLGHLYLDLLAACERVRPGGAGFALFLVPLLAYGEPGQAEGLLGALGRAGGLVGPSGGGSGTEPFREAATSLLGALAGALQRCRRLGPAAAEAPAGPVEAAAAEGAGAGEPSEAEAGSGTSGGPSSAVPPSPPLRQLRRLVAYASELWGLPLPAQPAVRVLWGRTCGAHSHEIALINSGLAGGGAPHSPLPTHTQHSATDTTGNSRAAAEVLVRQAQTAAQLDDLVQGLLRRGGEATQLRSAHEDRSRLQQALLAERAAAVAAGEEAQGAAAPWGSRRAGRGRGGGAGGGAGRAGSAASADPGAGPSTSGRSGPASQLSLLPAPLLRAYRALPAAAEALLPAPSTQRPGGGGSAAGRGRGPGGGRLAALREGKEQLSTLSEEMGSLPNPSSPQQAAALAELLSTHPAETAALLRLYSAALRPGGEGSGGGGSGRGGGSGGGSGSGGGPGGSSGRGGSSSGGRGNGGGGGSGGGGVPEEALALEGWGLDASCAVGFLCYGCIPLPSSRHALCVLRFVLALLRAQTLHAFGRRLAAAASSGDGGSAIFQQAVTLLSALHEIMRCEQDTPSISPRETASLWAACVEELARSLAESGLLKHTARALLLLQARGPPRSLSGALGRSALVLLHSASCAREALESVSATAGTVASTIPAASTVSPAAAAHLRSVLRGRCLQTAVLVYGVGTLRLLDGGPTYGLPAALQTAGDGFRDGEDESLRPTALHSLRRLLASPSDALPPLGPGASLDLVLRVGWAAAAAAASASPPNPSALVPGVSPPPPLHTPLSMRRSEAAALVVVALNCGRNTLIAKLPGQQREVSPPRLAARRREWWRLAASSAVYGAWYADEDTYEVLWRLVVATLLDEWPEARLDLDALPPAPPPEVTAALAAGLLPALAALPDLLRSEPSEPCSSPFEHPLTACNRDRPDGSGLALFLAPLLAYGEPGQAEGLLGALGRAGGLVGPSKGGGAGTEPFREAATSLLGALAGALQRCRRLGPAAAEAPAGPVEAAAAEGAGAGEGLEAEAGAGASEEPSAASRGPPPSPPLQQLRRLVAYASELWGLPLPAQPAAVVEDVEESA</sequence>
<dbReference type="PANTHER" id="PTHR40903:SF1">
    <property type="entry name" value="HYPHALLY REGULATED CELL WALL PROTEIN 3"/>
    <property type="match status" value="1"/>
</dbReference>
<keyword evidence="3" id="KW-1185">Reference proteome</keyword>
<reference evidence="2" key="1">
    <citation type="journal article" date="2020" name="bioRxiv">
        <title>Comparative genomics of Chlamydomonas.</title>
        <authorList>
            <person name="Craig R.J."/>
            <person name="Hasan A.R."/>
            <person name="Ness R.W."/>
            <person name="Keightley P.D."/>
        </authorList>
    </citation>
    <scope>NUCLEOTIDE SEQUENCE</scope>
    <source>
        <strain evidence="2">CCAP 11/70</strain>
    </source>
</reference>
<evidence type="ECO:0000313" key="2">
    <source>
        <dbReference type="EMBL" id="KAG2498049.1"/>
    </source>
</evidence>
<name>A0A835YI33_9CHLO</name>
<feature type="compositionally biased region" description="Low complexity" evidence="1">
    <location>
        <begin position="1562"/>
        <end position="1577"/>
    </location>
</feature>
<dbReference type="EMBL" id="JAEHOE010000011">
    <property type="protein sequence ID" value="KAG2498049.1"/>
    <property type="molecule type" value="Genomic_DNA"/>
</dbReference>
<feature type="region of interest" description="Disordered" evidence="1">
    <location>
        <begin position="966"/>
        <end position="1016"/>
    </location>
</feature>
<feature type="compositionally biased region" description="Low complexity" evidence="1">
    <location>
        <begin position="1539"/>
        <end position="1553"/>
    </location>
</feature>
<proteinExistence type="predicted"/>
<feature type="region of interest" description="Disordered" evidence="1">
    <location>
        <begin position="1539"/>
        <end position="1589"/>
    </location>
</feature>
<dbReference type="PANTHER" id="PTHR40903">
    <property type="entry name" value="GLYCINE-RICH CELL WALL STRUCTURAL PROTEIN 1-LIKE"/>
    <property type="match status" value="1"/>
</dbReference>
<evidence type="ECO:0000313" key="3">
    <source>
        <dbReference type="Proteomes" id="UP000612055"/>
    </source>
</evidence>
<feature type="compositionally biased region" description="Low complexity" evidence="1">
    <location>
        <begin position="639"/>
        <end position="668"/>
    </location>
</feature>
<feature type="compositionally biased region" description="Gly residues" evidence="1">
    <location>
        <begin position="824"/>
        <end position="835"/>
    </location>
</feature>